<keyword evidence="2" id="KW-0731">Sigma factor</keyword>
<name>A0A7C9TQ09_9MICO</name>
<keyword evidence="1" id="KW-0805">Transcription regulation</keyword>
<evidence type="ECO:0000256" key="1">
    <source>
        <dbReference type="ARBA" id="ARBA00023015"/>
    </source>
</evidence>
<dbReference type="InterPro" id="IPR014284">
    <property type="entry name" value="RNA_pol_sigma-70_dom"/>
</dbReference>
<dbReference type="NCBIfam" id="TIGR02937">
    <property type="entry name" value="sigma70-ECF"/>
    <property type="match status" value="1"/>
</dbReference>
<evidence type="ECO:0000256" key="3">
    <source>
        <dbReference type="ARBA" id="ARBA00023125"/>
    </source>
</evidence>
<dbReference type="Proteomes" id="UP000479756">
    <property type="component" value="Unassembled WGS sequence"/>
</dbReference>
<organism evidence="7 8">
    <name type="scientific">Galbitalea soli</name>
    <dbReference type="NCBI Taxonomy" id="1268042"/>
    <lineage>
        <taxon>Bacteria</taxon>
        <taxon>Bacillati</taxon>
        <taxon>Actinomycetota</taxon>
        <taxon>Actinomycetes</taxon>
        <taxon>Micrococcales</taxon>
        <taxon>Microbacteriaceae</taxon>
        <taxon>Galbitalea</taxon>
    </lineage>
</organism>
<dbReference type="Pfam" id="PF04542">
    <property type="entry name" value="Sigma70_r2"/>
    <property type="match status" value="1"/>
</dbReference>
<dbReference type="InterPro" id="IPR013324">
    <property type="entry name" value="RNA_pol_sigma_r3/r4-like"/>
</dbReference>
<dbReference type="Gene3D" id="1.20.120.1810">
    <property type="match status" value="1"/>
</dbReference>
<dbReference type="PANTHER" id="PTHR30603:SF17">
    <property type="entry name" value="RNA POLYMERASE SIGMA-G FACTOR"/>
    <property type="match status" value="1"/>
</dbReference>
<protein>
    <submittedName>
        <fullName evidence="7">Sigma-70 family RNA polymerase sigma factor</fullName>
    </submittedName>
</protein>
<dbReference type="InterPro" id="IPR050239">
    <property type="entry name" value="Sigma-70_RNA_pol_init_factors"/>
</dbReference>
<evidence type="ECO:0000313" key="7">
    <source>
        <dbReference type="EMBL" id="NEM90895.1"/>
    </source>
</evidence>
<dbReference type="CDD" id="cd06171">
    <property type="entry name" value="Sigma70_r4"/>
    <property type="match status" value="1"/>
</dbReference>
<feature type="domain" description="RNA polymerase sigma-70 region 2" evidence="5">
    <location>
        <begin position="134"/>
        <end position="197"/>
    </location>
</feature>
<keyword evidence="8" id="KW-1185">Reference proteome</keyword>
<dbReference type="Gene3D" id="1.10.10.10">
    <property type="entry name" value="Winged helix-like DNA-binding domain superfamily/Winged helix DNA-binding domain"/>
    <property type="match status" value="1"/>
</dbReference>
<evidence type="ECO:0000259" key="6">
    <source>
        <dbReference type="Pfam" id="PF04545"/>
    </source>
</evidence>
<dbReference type="Pfam" id="PF04545">
    <property type="entry name" value="Sigma70_r4"/>
    <property type="match status" value="1"/>
</dbReference>
<dbReference type="SUPFAM" id="SSF88659">
    <property type="entry name" value="Sigma3 and sigma4 domains of RNA polymerase sigma factors"/>
    <property type="match status" value="1"/>
</dbReference>
<proteinExistence type="predicted"/>
<gene>
    <name evidence="7" type="ORF">G3T37_05950</name>
</gene>
<keyword evidence="4" id="KW-0804">Transcription</keyword>
<dbReference type="AlphaFoldDB" id="A0A7C9TQ09"/>
<dbReference type="PANTHER" id="PTHR30603">
    <property type="entry name" value="RNA POLYMERASE SIGMA FACTOR RPO"/>
    <property type="match status" value="1"/>
</dbReference>
<dbReference type="GO" id="GO:0006352">
    <property type="term" value="P:DNA-templated transcription initiation"/>
    <property type="evidence" value="ECO:0007669"/>
    <property type="project" value="InterPro"/>
</dbReference>
<sequence>MNSESGDPRLLVDLLEQIEASNPEALARQSSREIDLLIGRDPSPIVIPDGPMSRRYRRAKKSRGTFDWYQPLLAAVPLLDVEGTIEAAKSIEVGLFARERLSKLDPAQTPRQDLIDLYSLAERGELEYEKLLLSNVRLVFHWAKPMANSVGADWVQDAFQVGFMGLMRGIQGWDFRQGFTLSTYVSWHIRQTIQRWRANETDLIRLPVHVTDKLKSASHELSAQIQEAVTRSRQLVPLDLLDLKEAGSRWDGGLEEVLESVFRRRALDQLLNALPEQERRVLRLRTGYQAGGEPRTLEEIGQIFGVTRERIRQIEKKALERSRKLLQHSM</sequence>
<dbReference type="SUPFAM" id="SSF88946">
    <property type="entry name" value="Sigma2 domain of RNA polymerase sigma factors"/>
    <property type="match status" value="1"/>
</dbReference>
<dbReference type="InterPro" id="IPR007630">
    <property type="entry name" value="RNA_pol_sigma70_r4"/>
</dbReference>
<accession>A0A7C9TQ09</accession>
<evidence type="ECO:0000313" key="8">
    <source>
        <dbReference type="Proteomes" id="UP000479756"/>
    </source>
</evidence>
<dbReference type="InterPro" id="IPR036388">
    <property type="entry name" value="WH-like_DNA-bd_sf"/>
</dbReference>
<evidence type="ECO:0000256" key="4">
    <source>
        <dbReference type="ARBA" id="ARBA00023163"/>
    </source>
</evidence>
<dbReference type="GO" id="GO:0016987">
    <property type="term" value="F:sigma factor activity"/>
    <property type="evidence" value="ECO:0007669"/>
    <property type="project" value="UniProtKB-KW"/>
</dbReference>
<dbReference type="InterPro" id="IPR013325">
    <property type="entry name" value="RNA_pol_sigma_r2"/>
</dbReference>
<feature type="domain" description="RNA polymerase sigma-70 region 4" evidence="6">
    <location>
        <begin position="270"/>
        <end position="321"/>
    </location>
</feature>
<keyword evidence="3" id="KW-0238">DNA-binding</keyword>
<dbReference type="RefSeq" id="WP_163472497.1">
    <property type="nucleotide sequence ID" value="NZ_JAAGWZ010000001.1"/>
</dbReference>
<comment type="caution">
    <text evidence="7">The sequence shown here is derived from an EMBL/GenBank/DDBJ whole genome shotgun (WGS) entry which is preliminary data.</text>
</comment>
<dbReference type="InterPro" id="IPR007627">
    <property type="entry name" value="RNA_pol_sigma70_r2"/>
</dbReference>
<dbReference type="PRINTS" id="PR00046">
    <property type="entry name" value="SIGMA70FCT"/>
</dbReference>
<dbReference type="EMBL" id="JAAGWZ010000001">
    <property type="protein sequence ID" value="NEM90895.1"/>
    <property type="molecule type" value="Genomic_DNA"/>
</dbReference>
<evidence type="ECO:0000259" key="5">
    <source>
        <dbReference type="Pfam" id="PF04542"/>
    </source>
</evidence>
<reference evidence="7 8" key="1">
    <citation type="journal article" date="2014" name="Int. J. Syst. Evol. Microbiol.">
        <title>Description of Galbitalea soli gen. nov., sp. nov., and Frondihabitans sucicola sp. nov.</title>
        <authorList>
            <person name="Kim S.J."/>
            <person name="Lim J.M."/>
            <person name="Ahn J.H."/>
            <person name="Weon H.Y."/>
            <person name="Hamada M."/>
            <person name="Suzuki K."/>
            <person name="Ahn T.Y."/>
            <person name="Kwon S.W."/>
        </authorList>
    </citation>
    <scope>NUCLEOTIDE SEQUENCE [LARGE SCALE GENOMIC DNA]</scope>
    <source>
        <strain evidence="7 8">NBRC 108727</strain>
    </source>
</reference>
<dbReference type="GO" id="GO:0003677">
    <property type="term" value="F:DNA binding"/>
    <property type="evidence" value="ECO:0007669"/>
    <property type="project" value="UniProtKB-KW"/>
</dbReference>
<evidence type="ECO:0000256" key="2">
    <source>
        <dbReference type="ARBA" id="ARBA00023082"/>
    </source>
</evidence>
<dbReference type="InterPro" id="IPR000943">
    <property type="entry name" value="RNA_pol_sigma70"/>
</dbReference>